<dbReference type="Proteomes" id="UP000428260">
    <property type="component" value="Chromosome"/>
</dbReference>
<dbReference type="InterPro" id="IPR028082">
    <property type="entry name" value="Peripla_BP_I"/>
</dbReference>
<evidence type="ECO:0000259" key="3">
    <source>
        <dbReference type="PROSITE" id="PS51782"/>
    </source>
</evidence>
<reference evidence="4 5" key="1">
    <citation type="submission" date="2019-11" db="EMBL/GenBank/DDBJ databases">
        <authorList>
            <person name="Zheng R.K."/>
            <person name="Sun C.M."/>
        </authorList>
    </citation>
    <scope>NUCLEOTIDE SEQUENCE [LARGE SCALE GENOMIC DNA]</scope>
    <source>
        <strain evidence="4 5">WC007</strain>
    </source>
</reference>
<accession>A0A6I6JVX1</accession>
<dbReference type="PANTHER" id="PTHR33734:SF22">
    <property type="entry name" value="MEMBRANE-BOUND LYTIC MUREIN TRANSGLYCOSYLASE D"/>
    <property type="match status" value="1"/>
</dbReference>
<evidence type="ECO:0000313" key="5">
    <source>
        <dbReference type="Proteomes" id="UP000428260"/>
    </source>
</evidence>
<feature type="domain" description="LysM" evidence="3">
    <location>
        <begin position="247"/>
        <end position="290"/>
    </location>
</feature>
<evidence type="ECO:0000256" key="1">
    <source>
        <dbReference type="ARBA" id="ARBA00010062"/>
    </source>
</evidence>
<evidence type="ECO:0000313" key="4">
    <source>
        <dbReference type="EMBL" id="QGY46741.1"/>
    </source>
</evidence>
<dbReference type="CDD" id="cd00118">
    <property type="entry name" value="LysM"/>
    <property type="match status" value="5"/>
</dbReference>
<dbReference type="CDD" id="cd06268">
    <property type="entry name" value="PBP1_ABC_transporter_LIVBP-like"/>
    <property type="match status" value="1"/>
</dbReference>
<evidence type="ECO:0000256" key="2">
    <source>
        <dbReference type="ARBA" id="ARBA00022729"/>
    </source>
</evidence>
<dbReference type="KEGG" id="mcos:GM418_24715"/>
<dbReference type="PANTHER" id="PTHR33734">
    <property type="entry name" value="LYSM DOMAIN-CONTAINING GPI-ANCHORED PROTEIN 2"/>
    <property type="match status" value="1"/>
</dbReference>
<keyword evidence="2" id="KW-0732">Signal</keyword>
<dbReference type="SMART" id="SM00257">
    <property type="entry name" value="LysM"/>
    <property type="match status" value="5"/>
</dbReference>
<comment type="similarity">
    <text evidence="1">Belongs to the leucine-binding protein family.</text>
</comment>
<sequence length="833" mass="94940">MKISQIVVLFLVILAFPFLLGAQQLKENEVVVISGEKYILHQVRTGETIFSISQHFEVDDSELIRINPKIKQGLKIGDIIKIPFTEGVDLANEPVYKKGDPTSFEFHTIESRSETPYFIAKSYGITIEELYAYNPEVKKFRKGTRLRIPLWEEKAIAEQEPVGKNEPVLLETESSRSNDLITHTVKSGETLYSIARQYNVTESEILFYNPDARQLKAGTKIYLPKSVTENTTSAPVLEQSSKVANYFEHIIESGETLWGITRKYDVSENELQALNPFLADGFPAGAVLKVPAKDAEAKNIQPVNEDAFIKHEVEKGETLYGLSAKYDIKIPEIKKYNPVLETRNLLRGETVLIPRRPEPEITEFMAERKADVESVQEVENKETPGELLTTPDYYDVKIPSELPVAVPESCQPRQTSWNSFETYQIALFLPLFQEANDTLNKVTEFPDSDSLLLENEEITDDVVAASELDTFVEEVVKEDMFIGFYRGSENFVQFYEGVLLAVDSMQQAGMNIELKVFDTQQNADSVRKAVYSHDFLETDLIIGPVFPNIQNDVADIAAKNRIPMVSPLSAQTNKKQNNPYYYQVNPDRDYLAVKTAELVAEEYFNSNFIVFRTSNYQGTAEGRLVELIQEKLYNSGFMGKSAGVSFSVYDFEHDGPFGLRRILSHNKENVIYIPSSVEGELSIGISNINNLADEYSITLIGTSRFPQYESIQIDYFHNLKMEYVSPYWVDYKKPSTINFIEKFKSNFYTEPDNFGIQGYDVTFYFLNALKNYGNDFRDCLPYLQVDLIQGNYQFEKVSQFGGYMNQGVSVISYQRNFDVVRKRVEGQLHLATN</sequence>
<protein>
    <submittedName>
        <fullName evidence="4">LysM peptidoglycan-binding domain-containing protein</fullName>
    </submittedName>
</protein>
<feature type="domain" description="LysM" evidence="3">
    <location>
        <begin position="181"/>
        <end position="229"/>
    </location>
</feature>
<organism evidence="4 5">
    <name type="scientific">Maribellus comscasis</name>
    <dbReference type="NCBI Taxonomy" id="2681766"/>
    <lineage>
        <taxon>Bacteria</taxon>
        <taxon>Pseudomonadati</taxon>
        <taxon>Bacteroidota</taxon>
        <taxon>Bacteroidia</taxon>
        <taxon>Marinilabiliales</taxon>
        <taxon>Prolixibacteraceae</taxon>
        <taxon>Maribellus</taxon>
    </lineage>
</organism>
<gene>
    <name evidence="4" type="ORF">GM418_24715</name>
</gene>
<name>A0A6I6JVX1_9BACT</name>
<dbReference type="SUPFAM" id="SSF54106">
    <property type="entry name" value="LysM domain"/>
    <property type="match status" value="4"/>
</dbReference>
<dbReference type="AlphaFoldDB" id="A0A6I6JVX1"/>
<dbReference type="SUPFAM" id="SSF53822">
    <property type="entry name" value="Periplasmic binding protein-like I"/>
    <property type="match status" value="1"/>
</dbReference>
<feature type="domain" description="LysM" evidence="3">
    <location>
        <begin position="309"/>
        <end position="353"/>
    </location>
</feature>
<proteinExistence type="inferred from homology"/>
<dbReference type="EMBL" id="CP046401">
    <property type="protein sequence ID" value="QGY46741.1"/>
    <property type="molecule type" value="Genomic_DNA"/>
</dbReference>
<dbReference type="Gene3D" id="3.10.350.10">
    <property type="entry name" value="LysM domain"/>
    <property type="match status" value="4"/>
</dbReference>
<dbReference type="Gene3D" id="3.40.50.2300">
    <property type="match status" value="2"/>
</dbReference>
<dbReference type="InterPro" id="IPR036779">
    <property type="entry name" value="LysM_dom_sf"/>
</dbReference>
<dbReference type="Pfam" id="PF01476">
    <property type="entry name" value="LysM"/>
    <property type="match status" value="5"/>
</dbReference>
<keyword evidence="5" id="KW-1185">Reference proteome</keyword>
<dbReference type="PROSITE" id="PS51782">
    <property type="entry name" value="LYSM"/>
    <property type="match status" value="4"/>
</dbReference>
<dbReference type="InterPro" id="IPR018392">
    <property type="entry name" value="LysM"/>
</dbReference>
<feature type="domain" description="LysM" evidence="3">
    <location>
        <begin position="39"/>
        <end position="82"/>
    </location>
</feature>
<dbReference type="Pfam" id="PF13458">
    <property type="entry name" value="Peripla_BP_6"/>
    <property type="match status" value="1"/>
</dbReference>
<dbReference type="InterPro" id="IPR028081">
    <property type="entry name" value="Leu-bd"/>
</dbReference>
<dbReference type="RefSeq" id="WP_158869934.1">
    <property type="nucleotide sequence ID" value="NZ_CP046401.1"/>
</dbReference>